<name>A0A2N0P8M6_9GLOM</name>
<proteinExistence type="predicted"/>
<gene>
    <name evidence="1" type="ORF">RhiirA5_424176</name>
</gene>
<dbReference type="Proteomes" id="UP000232722">
    <property type="component" value="Unassembled WGS sequence"/>
</dbReference>
<evidence type="ECO:0000313" key="2">
    <source>
        <dbReference type="Proteomes" id="UP000232722"/>
    </source>
</evidence>
<dbReference type="AlphaFoldDB" id="A0A2N0P8M6"/>
<dbReference type="EMBL" id="LLXJ01001236">
    <property type="protein sequence ID" value="PKC03165.1"/>
    <property type="molecule type" value="Genomic_DNA"/>
</dbReference>
<organism evidence="1 2">
    <name type="scientific">Rhizophagus irregularis</name>
    <dbReference type="NCBI Taxonomy" id="588596"/>
    <lineage>
        <taxon>Eukaryota</taxon>
        <taxon>Fungi</taxon>
        <taxon>Fungi incertae sedis</taxon>
        <taxon>Mucoromycota</taxon>
        <taxon>Glomeromycotina</taxon>
        <taxon>Glomeromycetes</taxon>
        <taxon>Glomerales</taxon>
        <taxon>Glomeraceae</taxon>
        <taxon>Rhizophagus</taxon>
    </lineage>
</organism>
<accession>A0A2N0P8M6</accession>
<evidence type="ECO:0000313" key="1">
    <source>
        <dbReference type="EMBL" id="PKC03165.1"/>
    </source>
</evidence>
<comment type="caution">
    <text evidence="1">The sequence shown here is derived from an EMBL/GenBank/DDBJ whole genome shotgun (WGS) entry which is preliminary data.</text>
</comment>
<reference evidence="1 2" key="1">
    <citation type="submission" date="2016-04" db="EMBL/GenBank/DDBJ databases">
        <title>Genome analyses suggest a sexual origin of heterokaryosis in a supposedly ancient asexual fungus.</title>
        <authorList>
            <person name="Ropars J."/>
            <person name="Sedzielewska K."/>
            <person name="Noel J."/>
            <person name="Charron P."/>
            <person name="Farinelli L."/>
            <person name="Marton T."/>
            <person name="Kruger M."/>
            <person name="Pelin A."/>
            <person name="Brachmann A."/>
            <person name="Corradi N."/>
        </authorList>
    </citation>
    <scope>NUCLEOTIDE SEQUENCE [LARGE SCALE GENOMIC DNA]</scope>
    <source>
        <strain evidence="1 2">A5</strain>
    </source>
</reference>
<protein>
    <submittedName>
        <fullName evidence="1">Uncharacterized protein</fullName>
    </submittedName>
</protein>
<dbReference type="VEuPathDB" id="FungiDB:FUN_009996"/>
<sequence>MSSIDTLIWTRRAPDHNLSPSRNYNSRRFATTPYYREGGFYDNHVHIRWTTSNYLHSGHWTTYRDNIGFFDIDLFSTLQNSFFKNVFDIR</sequence>
<reference evidence="1 2" key="2">
    <citation type="submission" date="2017-09" db="EMBL/GenBank/DDBJ databases">
        <title>Extensive intraspecific genome diversity in a model arbuscular mycorrhizal fungus.</title>
        <authorList>
            <person name="Chen E.C."/>
            <person name="Morin E."/>
            <person name="Beaudet D."/>
            <person name="Noel J."/>
            <person name="Ndikumana S."/>
            <person name="Charron P."/>
            <person name="St-Onge C."/>
            <person name="Giorgi J."/>
            <person name="Grigoriev I.V."/>
            <person name="Roux C."/>
            <person name="Martin F.M."/>
            <person name="Corradi N."/>
        </authorList>
    </citation>
    <scope>NUCLEOTIDE SEQUENCE [LARGE SCALE GENOMIC DNA]</scope>
    <source>
        <strain evidence="1 2">A5</strain>
    </source>
</reference>